<gene>
    <name evidence="4" type="ORF">DW016_05825</name>
</gene>
<evidence type="ECO:0000256" key="2">
    <source>
        <dbReference type="ARBA" id="ARBA00022801"/>
    </source>
</evidence>
<dbReference type="InterPro" id="IPR000086">
    <property type="entry name" value="NUDIX_hydrolase_dom"/>
</dbReference>
<dbReference type="GO" id="GO:0016787">
    <property type="term" value="F:hydrolase activity"/>
    <property type="evidence" value="ECO:0007669"/>
    <property type="project" value="UniProtKB-KW"/>
</dbReference>
<evidence type="ECO:0000313" key="4">
    <source>
        <dbReference type="EMBL" id="RGE89014.1"/>
    </source>
</evidence>
<dbReference type="Gene3D" id="6.10.250.1120">
    <property type="match status" value="1"/>
</dbReference>
<dbReference type="Pfam" id="PF00293">
    <property type="entry name" value="NUDIX"/>
    <property type="match status" value="1"/>
</dbReference>
<protein>
    <submittedName>
        <fullName evidence="4">NUDIX domain-containing protein</fullName>
    </submittedName>
</protein>
<feature type="domain" description="Nudix hydrolase" evidence="3">
    <location>
        <begin position="68"/>
        <end position="194"/>
    </location>
</feature>
<dbReference type="AlphaFoldDB" id="A0A3E3K4Z5"/>
<evidence type="ECO:0000259" key="3">
    <source>
        <dbReference type="PROSITE" id="PS51462"/>
    </source>
</evidence>
<evidence type="ECO:0000256" key="1">
    <source>
        <dbReference type="ARBA" id="ARBA00001946"/>
    </source>
</evidence>
<reference evidence="4 5" key="1">
    <citation type="submission" date="2018-08" db="EMBL/GenBank/DDBJ databases">
        <title>A genome reference for cultivated species of the human gut microbiota.</title>
        <authorList>
            <person name="Zou Y."/>
            <person name="Xue W."/>
            <person name="Luo G."/>
        </authorList>
    </citation>
    <scope>NUCLEOTIDE SEQUENCE [LARGE SCALE GENOMIC DNA]</scope>
    <source>
        <strain evidence="4 5">AF37-2AT</strain>
    </source>
</reference>
<evidence type="ECO:0000313" key="5">
    <source>
        <dbReference type="Proteomes" id="UP000261080"/>
    </source>
</evidence>
<accession>A0A3E3K4Z5</accession>
<dbReference type="SUPFAM" id="SSF55811">
    <property type="entry name" value="Nudix"/>
    <property type="match status" value="1"/>
</dbReference>
<dbReference type="Proteomes" id="UP000261080">
    <property type="component" value="Unassembled WGS sequence"/>
</dbReference>
<dbReference type="EMBL" id="QVLX01000002">
    <property type="protein sequence ID" value="RGE89014.1"/>
    <property type="molecule type" value="Genomic_DNA"/>
</dbReference>
<keyword evidence="2" id="KW-0378">Hydrolase</keyword>
<dbReference type="PROSITE" id="PS51462">
    <property type="entry name" value="NUDIX"/>
    <property type="match status" value="1"/>
</dbReference>
<dbReference type="PANTHER" id="PTHR43046">
    <property type="entry name" value="GDP-MANNOSE MANNOSYL HYDROLASE"/>
    <property type="match status" value="1"/>
</dbReference>
<dbReference type="Gene3D" id="3.90.79.10">
    <property type="entry name" value="Nucleoside Triphosphate Pyrophosphohydrolase"/>
    <property type="match status" value="1"/>
</dbReference>
<dbReference type="Pfam" id="PF12535">
    <property type="entry name" value="Nudix_N"/>
    <property type="match status" value="1"/>
</dbReference>
<dbReference type="OrthoDB" id="9804442at2"/>
<dbReference type="RefSeq" id="WP_117493405.1">
    <property type="nucleotide sequence ID" value="NZ_CALBAT010000021.1"/>
</dbReference>
<proteinExistence type="predicted"/>
<comment type="cofactor">
    <cofactor evidence="1">
        <name>Mg(2+)</name>
        <dbReference type="ChEBI" id="CHEBI:18420"/>
    </cofactor>
</comment>
<sequence>MMEHKTWMQWAIELQSLAQAGLAYGKDSYDKERYIRIREISAEIISHMSDIPTDKVRNLFCNESGYQTPKIDTRAAIFQNGKILLVHENNGTWSLPGGWCDVDQSVASNVIKETREETGLHVSAERLIAIQDWRLHNVRNYVYGVIKIFVLCKSTGGSFAENIETTGIGYFNRDELPANLATEKTTAEQIQMCFDANYDNNWKTQFD</sequence>
<name>A0A3E3K4Z5_9FIRM</name>
<dbReference type="InterPro" id="IPR059176">
    <property type="entry name" value="UDP-X_N"/>
</dbReference>
<organism evidence="4 5">
    <name type="scientific">Sellimonas intestinalis</name>
    <dbReference type="NCBI Taxonomy" id="1653434"/>
    <lineage>
        <taxon>Bacteria</taxon>
        <taxon>Bacillati</taxon>
        <taxon>Bacillota</taxon>
        <taxon>Clostridia</taxon>
        <taxon>Lachnospirales</taxon>
        <taxon>Lachnospiraceae</taxon>
        <taxon>Sellimonas</taxon>
    </lineage>
</organism>
<dbReference type="PANTHER" id="PTHR43046:SF16">
    <property type="entry name" value="ADP-RIBOSE PYROPHOSPHATASE YJHB-RELATED"/>
    <property type="match status" value="1"/>
</dbReference>
<keyword evidence="5" id="KW-1185">Reference proteome</keyword>
<comment type="caution">
    <text evidence="4">The sequence shown here is derived from an EMBL/GenBank/DDBJ whole genome shotgun (WGS) entry which is preliminary data.</text>
</comment>
<dbReference type="InterPro" id="IPR015797">
    <property type="entry name" value="NUDIX_hydrolase-like_dom_sf"/>
</dbReference>
<dbReference type="CDD" id="cd18889">
    <property type="entry name" value="NUDIX_ADPRase"/>
    <property type="match status" value="1"/>
</dbReference>